<gene>
    <name evidence="1" type="ORF">XENORESO_002200</name>
</gene>
<comment type="caution">
    <text evidence="1">The sequence shown here is derived from an EMBL/GenBank/DDBJ whole genome shotgun (WGS) entry which is preliminary data.</text>
</comment>
<proteinExistence type="predicted"/>
<protein>
    <submittedName>
        <fullName evidence="1">Uncharacterized protein</fullName>
    </submittedName>
</protein>
<feature type="non-terminal residue" evidence="1">
    <location>
        <position position="1"/>
    </location>
</feature>
<organism evidence="1 2">
    <name type="scientific">Xenotaenia resolanae</name>
    <dbReference type="NCBI Taxonomy" id="208358"/>
    <lineage>
        <taxon>Eukaryota</taxon>
        <taxon>Metazoa</taxon>
        <taxon>Chordata</taxon>
        <taxon>Craniata</taxon>
        <taxon>Vertebrata</taxon>
        <taxon>Euteleostomi</taxon>
        <taxon>Actinopterygii</taxon>
        <taxon>Neopterygii</taxon>
        <taxon>Teleostei</taxon>
        <taxon>Neoteleostei</taxon>
        <taxon>Acanthomorphata</taxon>
        <taxon>Ovalentaria</taxon>
        <taxon>Atherinomorphae</taxon>
        <taxon>Cyprinodontiformes</taxon>
        <taxon>Goodeidae</taxon>
        <taxon>Xenotaenia</taxon>
    </lineage>
</organism>
<dbReference type="EMBL" id="JAHRIM010001379">
    <property type="protein sequence ID" value="MEQ2258769.1"/>
    <property type="molecule type" value="Genomic_DNA"/>
</dbReference>
<evidence type="ECO:0000313" key="2">
    <source>
        <dbReference type="Proteomes" id="UP001444071"/>
    </source>
</evidence>
<dbReference type="Proteomes" id="UP001444071">
    <property type="component" value="Unassembled WGS sequence"/>
</dbReference>
<accession>A0ABV0VND8</accession>
<evidence type="ECO:0000313" key="1">
    <source>
        <dbReference type="EMBL" id="MEQ2258769.1"/>
    </source>
</evidence>
<name>A0ABV0VND8_9TELE</name>
<reference evidence="1 2" key="1">
    <citation type="submission" date="2021-06" db="EMBL/GenBank/DDBJ databases">
        <authorList>
            <person name="Palmer J.M."/>
        </authorList>
    </citation>
    <scope>NUCLEOTIDE SEQUENCE [LARGE SCALE GENOMIC DNA]</scope>
    <source>
        <strain evidence="1 2">XR_2019</strain>
        <tissue evidence="1">Muscle</tissue>
    </source>
</reference>
<keyword evidence="2" id="KW-1185">Reference proteome</keyword>
<sequence>VSLKGRAEQCSPTHLLLIKLISWSLRIAGHLSVNLYVLPWILHSVKFPGFAVQTSSIHNLKDNFLPRTMKLLPIETSKSNLCVLQHSTIYSILKP</sequence>